<accession>A0A1D3JV91</accession>
<name>A0A1D3JV91_PSEVE</name>
<keyword evidence="1" id="KW-0812">Transmembrane</keyword>
<proteinExistence type="predicted"/>
<dbReference type="CDD" id="cd07040">
    <property type="entry name" value="HP"/>
    <property type="match status" value="1"/>
</dbReference>
<evidence type="ECO:0000313" key="2">
    <source>
        <dbReference type="EMBL" id="SBW79984.1"/>
    </source>
</evidence>
<dbReference type="Proteomes" id="UP000245431">
    <property type="component" value="Chromosome PVE_r1"/>
</dbReference>
<dbReference type="AlphaFoldDB" id="A0A1D3JV91"/>
<sequence length="252" mass="27103">MTGSCSTTGPVKRLCLTNKKLPDIPTVNSVVNLTLTKPRSYQARAKRLKKLWLGTTALALFGTLLTGLLAWPVSPPDLSTANRLLTSGLLANWRDGNLVVLVRHEERCDRSSNPCFGPADGLTINGTQQAVEIGKAFKILGMEGTDVFSSPTTRTAQTSLFMFGKTELSPSPLSICGDAMGEEILSHKQPGHNFLLITHSACISDIERDLGFPHAKSTEYGSALFVKVLGNGKLKAVGIINSGDWPEALKQL</sequence>
<evidence type="ECO:0000256" key="1">
    <source>
        <dbReference type="SAM" id="Phobius"/>
    </source>
</evidence>
<protein>
    <submittedName>
        <fullName evidence="2">Ais protein</fullName>
    </submittedName>
</protein>
<gene>
    <name evidence="2" type="ORF">PVE_R1G2098</name>
</gene>
<dbReference type="SUPFAM" id="SSF53254">
    <property type="entry name" value="Phosphoglycerate mutase-like"/>
    <property type="match status" value="1"/>
</dbReference>
<dbReference type="Gene3D" id="3.40.50.1240">
    <property type="entry name" value="Phosphoglycerate mutase-like"/>
    <property type="match status" value="1"/>
</dbReference>
<dbReference type="EMBL" id="LT599583">
    <property type="protein sequence ID" value="SBW79984.1"/>
    <property type="molecule type" value="Genomic_DNA"/>
</dbReference>
<organism evidence="2 3">
    <name type="scientific">Pseudomonas veronii 1YdBTEX2</name>
    <dbReference type="NCBI Taxonomy" id="1295141"/>
    <lineage>
        <taxon>Bacteria</taxon>
        <taxon>Pseudomonadati</taxon>
        <taxon>Pseudomonadota</taxon>
        <taxon>Gammaproteobacteria</taxon>
        <taxon>Pseudomonadales</taxon>
        <taxon>Pseudomonadaceae</taxon>
        <taxon>Pseudomonas</taxon>
    </lineage>
</organism>
<dbReference type="InterPro" id="IPR029033">
    <property type="entry name" value="His_PPase_superfam"/>
</dbReference>
<keyword evidence="1" id="KW-1133">Transmembrane helix</keyword>
<evidence type="ECO:0000313" key="3">
    <source>
        <dbReference type="Proteomes" id="UP000245431"/>
    </source>
</evidence>
<feature type="transmembrane region" description="Helical" evidence="1">
    <location>
        <begin position="51"/>
        <end position="73"/>
    </location>
</feature>
<reference evidence="3" key="1">
    <citation type="submission" date="2016-07" db="EMBL/GenBank/DDBJ databases">
        <authorList>
            <person name="Florea S."/>
            <person name="Webb J.S."/>
            <person name="Jaromczyk J."/>
            <person name="Schardl C.L."/>
        </authorList>
    </citation>
    <scope>NUCLEOTIDE SEQUENCE [LARGE SCALE GENOMIC DNA]</scope>
    <source>
        <strain evidence="3">1YdBTEX2</strain>
    </source>
</reference>
<keyword evidence="1" id="KW-0472">Membrane</keyword>